<dbReference type="GO" id="GO:0005737">
    <property type="term" value="C:cytoplasm"/>
    <property type="evidence" value="ECO:0007669"/>
    <property type="project" value="TreeGrafter"/>
</dbReference>
<comment type="pathway">
    <text evidence="1 8">Amino-acid biosynthesis; L-histidine biosynthesis; L-histidine from 5-phospho-alpha-D-ribose 1-diphosphate: step 8/9.</text>
</comment>
<name>A0A9D1LRX9_9FIRM</name>
<evidence type="ECO:0000313" key="10">
    <source>
        <dbReference type="EMBL" id="HIU46918.1"/>
    </source>
</evidence>
<keyword evidence="6 8" id="KW-0368">Histidine biosynthesis</keyword>
<feature type="domain" description="PHP" evidence="9">
    <location>
        <begin position="3"/>
        <end position="196"/>
    </location>
</feature>
<dbReference type="PANTHER" id="PTHR21039">
    <property type="entry name" value="HISTIDINOL PHOSPHATASE-RELATED"/>
    <property type="match status" value="1"/>
</dbReference>
<evidence type="ECO:0000313" key="11">
    <source>
        <dbReference type="Proteomes" id="UP000824123"/>
    </source>
</evidence>
<comment type="similarity">
    <text evidence="2 8">Belongs to the PHP hydrolase family. HisK subfamily.</text>
</comment>
<dbReference type="Proteomes" id="UP000824123">
    <property type="component" value="Unassembled WGS sequence"/>
</dbReference>
<evidence type="ECO:0000256" key="7">
    <source>
        <dbReference type="ARBA" id="ARBA00049158"/>
    </source>
</evidence>
<accession>A0A9D1LRX9</accession>
<protein>
    <recommendedName>
        <fullName evidence="3 8">Histidinol-phosphatase</fullName>
        <shortName evidence="8">HolPase</shortName>
        <ecNumber evidence="3 8">3.1.3.15</ecNumber>
    </recommendedName>
</protein>
<proteinExistence type="inferred from homology"/>
<dbReference type="SUPFAM" id="SSF89550">
    <property type="entry name" value="PHP domain-like"/>
    <property type="match status" value="1"/>
</dbReference>
<keyword evidence="4 8" id="KW-0028">Amino-acid biosynthesis</keyword>
<evidence type="ECO:0000256" key="8">
    <source>
        <dbReference type="RuleBase" id="RU366003"/>
    </source>
</evidence>
<dbReference type="AlphaFoldDB" id="A0A9D1LRX9"/>
<dbReference type="InterPro" id="IPR010140">
    <property type="entry name" value="Histidinol_P_phosphatase_HisJ"/>
</dbReference>
<dbReference type="GO" id="GO:0000105">
    <property type="term" value="P:L-histidine biosynthetic process"/>
    <property type="evidence" value="ECO:0007669"/>
    <property type="project" value="UniProtKB-UniRule"/>
</dbReference>
<reference evidence="10" key="1">
    <citation type="submission" date="2020-10" db="EMBL/GenBank/DDBJ databases">
        <authorList>
            <person name="Gilroy R."/>
        </authorList>
    </citation>
    <scope>NUCLEOTIDE SEQUENCE</scope>
    <source>
        <strain evidence="10">ChiSxjej2B14-8506</strain>
    </source>
</reference>
<dbReference type="PANTHER" id="PTHR21039:SF0">
    <property type="entry name" value="HISTIDINOL-PHOSPHATASE"/>
    <property type="match status" value="1"/>
</dbReference>
<dbReference type="InterPro" id="IPR016195">
    <property type="entry name" value="Pol/histidinol_Pase-like"/>
</dbReference>
<evidence type="ECO:0000256" key="5">
    <source>
        <dbReference type="ARBA" id="ARBA00022801"/>
    </source>
</evidence>
<dbReference type="Pfam" id="PF02811">
    <property type="entry name" value="PHP"/>
    <property type="match status" value="1"/>
</dbReference>
<evidence type="ECO:0000256" key="3">
    <source>
        <dbReference type="ARBA" id="ARBA00013085"/>
    </source>
</evidence>
<comment type="catalytic activity">
    <reaction evidence="7 8">
        <text>L-histidinol phosphate + H2O = L-histidinol + phosphate</text>
        <dbReference type="Rhea" id="RHEA:14465"/>
        <dbReference type="ChEBI" id="CHEBI:15377"/>
        <dbReference type="ChEBI" id="CHEBI:43474"/>
        <dbReference type="ChEBI" id="CHEBI:57699"/>
        <dbReference type="ChEBI" id="CHEBI:57980"/>
        <dbReference type="EC" id="3.1.3.15"/>
    </reaction>
</comment>
<evidence type="ECO:0000259" key="9">
    <source>
        <dbReference type="Pfam" id="PF02811"/>
    </source>
</evidence>
<evidence type="ECO:0000256" key="4">
    <source>
        <dbReference type="ARBA" id="ARBA00022605"/>
    </source>
</evidence>
<dbReference type="GO" id="GO:0004401">
    <property type="term" value="F:histidinol-phosphatase activity"/>
    <property type="evidence" value="ECO:0007669"/>
    <property type="project" value="UniProtKB-UniRule"/>
</dbReference>
<gene>
    <name evidence="10" type="ORF">IAC59_06635</name>
</gene>
<evidence type="ECO:0000256" key="6">
    <source>
        <dbReference type="ARBA" id="ARBA00023102"/>
    </source>
</evidence>
<evidence type="ECO:0000256" key="1">
    <source>
        <dbReference type="ARBA" id="ARBA00004970"/>
    </source>
</evidence>
<organism evidence="10 11">
    <name type="scientific">Candidatus Fimadaptatus faecigallinarum</name>
    <dbReference type="NCBI Taxonomy" id="2840814"/>
    <lineage>
        <taxon>Bacteria</taxon>
        <taxon>Bacillati</taxon>
        <taxon>Bacillota</taxon>
        <taxon>Clostridia</taxon>
        <taxon>Eubacteriales</taxon>
        <taxon>Candidatus Fimadaptatus</taxon>
    </lineage>
</organism>
<dbReference type="InterPro" id="IPR004013">
    <property type="entry name" value="PHP_dom"/>
</dbReference>
<dbReference type="Gene3D" id="3.20.20.140">
    <property type="entry name" value="Metal-dependent hydrolases"/>
    <property type="match status" value="1"/>
</dbReference>
<comment type="caution">
    <text evidence="10">The sequence shown here is derived from an EMBL/GenBank/DDBJ whole genome shotgun (WGS) entry which is preliminary data.</text>
</comment>
<dbReference type="EMBL" id="DVNK01000039">
    <property type="protein sequence ID" value="HIU46918.1"/>
    <property type="molecule type" value="Genomic_DNA"/>
</dbReference>
<evidence type="ECO:0000256" key="2">
    <source>
        <dbReference type="ARBA" id="ARBA00009152"/>
    </source>
</evidence>
<reference evidence="10" key="2">
    <citation type="journal article" date="2021" name="PeerJ">
        <title>Extensive microbial diversity within the chicken gut microbiome revealed by metagenomics and culture.</title>
        <authorList>
            <person name="Gilroy R."/>
            <person name="Ravi A."/>
            <person name="Getino M."/>
            <person name="Pursley I."/>
            <person name="Horton D.L."/>
            <person name="Alikhan N.F."/>
            <person name="Baker D."/>
            <person name="Gharbi K."/>
            <person name="Hall N."/>
            <person name="Watson M."/>
            <person name="Adriaenssens E.M."/>
            <person name="Foster-Nyarko E."/>
            <person name="Jarju S."/>
            <person name="Secka A."/>
            <person name="Antonio M."/>
            <person name="Oren A."/>
            <person name="Chaudhuri R.R."/>
            <person name="La Ragione R."/>
            <person name="Hildebrand F."/>
            <person name="Pallen M.J."/>
        </authorList>
    </citation>
    <scope>NUCLEOTIDE SEQUENCE</scope>
    <source>
        <strain evidence="10">ChiSxjej2B14-8506</strain>
    </source>
</reference>
<dbReference type="NCBIfam" id="TIGR01856">
    <property type="entry name" value="hisJ_fam"/>
    <property type="match status" value="1"/>
</dbReference>
<dbReference type="EC" id="3.1.3.15" evidence="3 8"/>
<sequence>MQDYHMHTTYSPDGHATMAQQLDAAERVGLSGVCLTDHLDLKHQEPIFDVPVDYDRWFAELDALRAQHPALTVRAGIEAGEHACVTAETLAVVQAHPFDYVLLSQHMIDGVDPYYYERFLNGRTPEAAFRRYAECVWESINRFDDFDCLAHLGYCSKFAPREAGVRPFDREYAPDVVDAILKKLAQDGKALEINTSGLKNGGSAPIPGPDIVRRFIELGGEFVMLGSDAHYAEYVGYEFDRARRMALECGAKYTLSFEQRHGTPIAL</sequence>
<keyword evidence="5 8" id="KW-0378">Hydrolase</keyword>